<organism evidence="1 2">
    <name type="scientific">Xanthomonas graminis pv. poae</name>
    <dbReference type="NCBI Taxonomy" id="227946"/>
    <lineage>
        <taxon>Bacteria</taxon>
        <taxon>Pseudomonadati</taxon>
        <taxon>Pseudomonadota</taxon>
        <taxon>Gammaproteobacteria</taxon>
        <taxon>Lysobacterales</taxon>
        <taxon>Lysobacteraceae</taxon>
        <taxon>Xanthomonas</taxon>
        <taxon>Xanthomonas translucens group</taxon>
        <taxon>Xanthomonas graminis</taxon>
    </lineage>
</organism>
<protein>
    <recommendedName>
        <fullName evidence="3">Glycine zipper 2TM domain-containing protein</fullName>
    </recommendedName>
</protein>
<accession>A0A199P6T0</accession>
<evidence type="ECO:0000313" key="2">
    <source>
        <dbReference type="Proteomes" id="UP000093858"/>
    </source>
</evidence>
<dbReference type="Proteomes" id="UP000093858">
    <property type="component" value="Unassembled WGS sequence"/>
</dbReference>
<proteinExistence type="predicted"/>
<name>A0A199P6T0_9XANT</name>
<comment type="caution">
    <text evidence="1">The sequence shown here is derived from an EMBL/GenBank/DDBJ whole genome shotgun (WGS) entry which is preliminary data.</text>
</comment>
<evidence type="ECO:0008006" key="3">
    <source>
        <dbReference type="Google" id="ProtNLM"/>
    </source>
</evidence>
<reference evidence="1 2" key="1">
    <citation type="submission" date="2016-04" db="EMBL/GenBank/DDBJ databases">
        <title>Xanthomonas translucens phylogeny.</title>
        <authorList>
            <person name="Langlois P."/>
        </authorList>
    </citation>
    <scope>NUCLEOTIDE SEQUENCE [LARGE SCALE GENOMIC DNA]</scope>
    <source>
        <strain evidence="1 2">B99</strain>
    </source>
</reference>
<gene>
    <name evidence="1" type="ORF">A6R73_12670</name>
</gene>
<dbReference type="EMBL" id="LWSU01000067">
    <property type="protein sequence ID" value="OAX56705.1"/>
    <property type="molecule type" value="Genomic_DNA"/>
</dbReference>
<sequence length="137" mass="13604">MAVPALAASPRHGEIVALEPIENKNTDVPERTKRITDIGSKLGGIAGSVLGIKSSGRGDSVGVGATTLAAGAGEAAGRSVGAKIAGNGQAAHYMVKIRFDDKSQVVVSKPSAEVSGLAVGSRVTVSGSGESMHIAAE</sequence>
<evidence type="ECO:0000313" key="1">
    <source>
        <dbReference type="EMBL" id="OAX56705.1"/>
    </source>
</evidence>
<dbReference type="AlphaFoldDB" id="A0A199P6T0"/>